<evidence type="ECO:0000256" key="2">
    <source>
        <dbReference type="SAM" id="MobiDB-lite"/>
    </source>
</evidence>
<sequence length="2286" mass="248259">MMPGETHSAAPGTAADLSRCQGCASLQQNLNEYVDALITLKQKIINTDNLLTEYQKKCDDILLLFISFECLDLFIYNRDLQFARRENSTLHHQVEQMLQKISPLQKCQEELGSLKAELEEKKSSLKLYQDTHQEYARVKEECLKSDAQKKKLEAKVKKLEEAAVKQTQDFKQLRNEKKILEKEFKKTQERLDEFSKQKNEKELRHIGTQISSDSYGSIDKRKVKLLLKELWLCINTAHRLPSEGSRRVPEKPAKEDTSGTSGEDGTLPPAQGGPLRASDVQTCLTKLSMEMEGDFASCRSVNKERPGRANHSIDHVSDEDGNTKVSVPTGDDGDRTHLSDHRQFFDEDLQAAIDFFKLPPPLLSPVPSPPLMSPHPISSLPSSLAPETYFGEYTDSSDNDSAQLQNSADSLSEDDTTESQDYFGLSRKSKENSIWEEKSKSHEAIQALNQLAVNKVTTIGFETLTTTLREPSTTTSSLAREKHWTVSSEFMSDRKRDILDEAKRQVEIREMVQCVQTEKTSHKPTRGLWVEKLSGSLAQEKEVTTGKSGLCYSPIGKRPLSEITGSEGKTLSSKVIGSPKSQFTKWTLPDEVTSESDCVASSGHFQRISRELAKEREDVQGSTVGESPKPKEDDPGDMMSLAGLDAKASFHSSSTSVPVSVRSHPQSSGLKYVNEADIPTQIIPTELHHSEQKLPTKTLNTLLLQSEPPECSVRESNLKKNSLGALSPELGASNFDEQKSREREHTNIMKSMPEVYSLSQSVFRKVTKAGQCESQDPRTELTLRKSDLISLVSPRVGSVRSGSSLVKSTSWHHSDLLRRGGEESLRASSEHEQKTNQQLEKPVSALQNRGSSAMLESPREDHCPVEFKATASLLSNQVSVITKQIRPEKIESAHLEHVRLPGNEPTSAAENCGNEADDGSSAGKCGKGDKVTSDLQGVAAVKSTSPEISASCRKLDFSSPSGSLPAGNFDCSPNSKLSFSSENILIQSQDPVREDSVQGEVRESRPSPHTTNSDPCGVEGSELPPAEARVSGSCPVEVPGEVIARPVTEAPTAASPSCTPQNVPELSKLASGMPSGTVPECIVTTDDAFSSVSCRKDEETPVISPSSLPGTSYCYTGIREGGEETEVEGSEAFSCSEGEHETESILGSGQQSATSDTGEDLGGPGARATEARPSLEVAYLTSALQDFNISTFTDIDRLSTSEVVMFLESCQLKDFSSGNSVSECSSKGTPNKEMNKELKQSGISEEKCREQSCEEETLDTSEEWVESEEDNCSLKDPSQLAQCSLETLSEVLTKIGQELQTNSEDCNGKDTGNLILVNIPDSLTTEELKEKAPSQAAVGSTSHTPELLPLTTIGHSRSDSPVSDGSHPGDTPEDAAKPPDIGEQGLPEQGGLLTLCPDSTMQPSTEHSSGGEAEATFQCQISTVTSEVINVLINKDQNLVIEKGDNWTIISGVSVSPDVDQVILCDAPGDVAVSQDQRGLEAGFVSGTSMEKSPETSHMGPPFQEPPCGSNLSGAQEDVSNSGQSTNFDKSRLRNRPVKPSIWISSQIYDQTFETQNVASDHTYYNSKLEPSGKNKNRSKMSNKDQSNKPVKTLASGKGETHQSEVPQLPLGERGNTKTQRSQTQPILANADTSTPTDCSPDTLSKIRQEVGPPLPPLLAPLIATPPRTSQPLSPLISSSSPSPPASPAGQISPSCETPVPPMMSPWPEDPQPASPGPSPSPSAATTSGRIVSSPLQFCAATPKHALPVPGRLPPGAPGHTAGGGAQENSVKILDTMYPELSARARTLNILKGNIQLSRGSSADCKAAPGPVSALIGFKAITSKSTAFIKTGGSSASDASQGRSREMGTQQESGGKRALSASTLKSAKRLRLDSESPEPDTRGAPAEEVHKSLPGSLPQAEVVMSEEESSVPAGSPVSRFSVSTEEAVDLQGTAIAHALKKVAESSFDLLPVIRSHVYVGNISKKPVMRDQEKEVVYEFSTAKKHLADCLLHSILSELKVQKTSRDHSYIHALCRVYVGICRQLGDLERARLFCYSLLKEDFPESEKLTLFIANMWHDVFLSPSVMSTAMQLVARQRAKGEVLNCLRAFLNWEKNAPVDVGIMVSKLLLTIQLSPKTEFQSSEKFGEDLSDNIWEYIFAIDLLCCHKKWIWTHDNIISKELWPVMDKWIKYRKGHTNVAYTPDVIIASILRLIGRLGQLGLKEGFPTAVKNISSVIGMFIQHAQDEDIPWGIQLAAVYALCDLSPSNPAEISKILEAWRRQTSSSIPSAVVSCLEEVSSLSVEGLS</sequence>
<dbReference type="PANTHER" id="PTHR11852:SF4">
    <property type="entry name" value="LITTLE ELONGATION COMPLEX SUBUNIT 1"/>
    <property type="match status" value="1"/>
</dbReference>
<dbReference type="Proteomes" id="UP000335636">
    <property type="component" value="Unassembled WGS sequence"/>
</dbReference>
<feature type="compositionally biased region" description="Polar residues" evidence="2">
    <location>
        <begin position="1617"/>
        <end position="1627"/>
    </location>
</feature>
<feature type="compositionally biased region" description="Basic and acidic residues" evidence="2">
    <location>
        <begin position="820"/>
        <end position="834"/>
    </location>
</feature>
<feature type="region of interest" description="Disordered" evidence="2">
    <location>
        <begin position="1746"/>
        <end position="1767"/>
    </location>
</feature>
<feature type="region of interest" description="Disordered" evidence="2">
    <location>
        <begin position="611"/>
        <end position="640"/>
    </location>
</feature>
<feature type="compositionally biased region" description="Pro residues" evidence="2">
    <location>
        <begin position="1699"/>
        <end position="1721"/>
    </location>
</feature>
<feature type="compositionally biased region" description="Polar residues" evidence="2">
    <location>
        <begin position="1510"/>
        <end position="1528"/>
    </location>
</feature>
<feature type="region of interest" description="Disordered" evidence="2">
    <location>
        <begin position="241"/>
        <end position="277"/>
    </location>
</feature>
<feature type="compositionally biased region" description="Polar residues" evidence="2">
    <location>
        <begin position="1353"/>
        <end position="1363"/>
    </location>
</feature>
<dbReference type="InterPro" id="IPR057881">
    <property type="entry name" value="ICE1_C"/>
</dbReference>
<dbReference type="EMBL" id="CABDUW010000261">
    <property type="protein sequence ID" value="VTJ64287.1"/>
    <property type="molecule type" value="Genomic_DNA"/>
</dbReference>
<gene>
    <name evidence="4" type="ORF">MONAX_5E024227</name>
</gene>
<feature type="region of interest" description="Disordered" evidence="2">
    <location>
        <begin position="388"/>
        <end position="426"/>
    </location>
</feature>
<feature type="region of interest" description="Disordered" evidence="2">
    <location>
        <begin position="1125"/>
        <end position="1168"/>
    </location>
</feature>
<accession>A0A5E4B3H7</accession>
<evidence type="ECO:0000313" key="4">
    <source>
        <dbReference type="EMBL" id="VTJ64287.1"/>
    </source>
</evidence>
<feature type="compositionally biased region" description="Polar residues" evidence="2">
    <location>
        <begin position="1397"/>
        <end position="1408"/>
    </location>
</feature>
<feature type="region of interest" description="Disordered" evidence="2">
    <location>
        <begin position="1830"/>
        <end position="1899"/>
    </location>
</feature>
<feature type="region of interest" description="Disordered" evidence="2">
    <location>
        <begin position="1221"/>
        <end position="1240"/>
    </location>
</feature>
<feature type="compositionally biased region" description="Low complexity" evidence="2">
    <location>
        <begin position="1632"/>
        <end position="1643"/>
    </location>
</feature>
<feature type="compositionally biased region" description="Low complexity" evidence="2">
    <location>
        <begin position="1660"/>
        <end position="1681"/>
    </location>
</feature>
<feature type="compositionally biased region" description="Low complexity" evidence="2">
    <location>
        <begin position="1382"/>
        <end position="1395"/>
    </location>
</feature>
<feature type="compositionally biased region" description="Basic and acidic residues" evidence="2">
    <location>
        <begin position="302"/>
        <end position="322"/>
    </location>
</feature>
<feature type="compositionally biased region" description="Polar residues" evidence="2">
    <location>
        <begin position="394"/>
        <end position="410"/>
    </location>
</feature>
<keyword evidence="1" id="KW-0175">Coiled coil</keyword>
<dbReference type="Pfam" id="PF25817">
    <property type="entry name" value="ICE1_C"/>
    <property type="match status" value="1"/>
</dbReference>
<feature type="region of interest" description="Disordered" evidence="2">
    <location>
        <begin position="901"/>
        <end position="927"/>
    </location>
</feature>
<evidence type="ECO:0000256" key="1">
    <source>
        <dbReference type="SAM" id="Coils"/>
    </source>
</evidence>
<feature type="region of interest" description="Disordered" evidence="2">
    <location>
        <begin position="820"/>
        <end position="859"/>
    </location>
</feature>
<evidence type="ECO:0000313" key="5">
    <source>
        <dbReference type="Proteomes" id="UP000335636"/>
    </source>
</evidence>
<feature type="region of interest" description="Disordered" evidence="2">
    <location>
        <begin position="988"/>
        <end position="1032"/>
    </location>
</feature>
<organism evidence="4 5">
    <name type="scientific">Marmota monax</name>
    <name type="common">Woodchuck</name>
    <dbReference type="NCBI Taxonomy" id="9995"/>
    <lineage>
        <taxon>Eukaryota</taxon>
        <taxon>Metazoa</taxon>
        <taxon>Chordata</taxon>
        <taxon>Craniata</taxon>
        <taxon>Vertebrata</taxon>
        <taxon>Euteleostomi</taxon>
        <taxon>Mammalia</taxon>
        <taxon>Eutheria</taxon>
        <taxon>Euarchontoglires</taxon>
        <taxon>Glires</taxon>
        <taxon>Rodentia</taxon>
        <taxon>Sciuromorpha</taxon>
        <taxon>Sciuridae</taxon>
        <taxon>Xerinae</taxon>
        <taxon>Marmotini</taxon>
        <taxon>Marmota</taxon>
    </lineage>
</organism>
<feature type="region of interest" description="Disordered" evidence="2">
    <location>
        <begin position="1488"/>
        <end position="1533"/>
    </location>
</feature>
<feature type="region of interest" description="Disordered" evidence="2">
    <location>
        <begin position="1564"/>
        <end position="1729"/>
    </location>
</feature>
<feature type="region of interest" description="Disordered" evidence="2">
    <location>
        <begin position="1326"/>
        <end position="1414"/>
    </location>
</feature>
<comment type="caution">
    <text evidence="4">The sequence shown here is derived from an EMBL/GenBank/DDBJ whole genome shotgun (WGS) entry which is preliminary data.</text>
</comment>
<feature type="region of interest" description="Disordered" evidence="2">
    <location>
        <begin position="302"/>
        <end position="336"/>
    </location>
</feature>
<feature type="compositionally biased region" description="Basic and acidic residues" evidence="2">
    <location>
        <begin position="1870"/>
        <end position="1891"/>
    </location>
</feature>
<keyword evidence="5" id="KW-1185">Reference proteome</keyword>
<feature type="compositionally biased region" description="Basic and acidic residues" evidence="2">
    <location>
        <begin position="991"/>
        <end position="1006"/>
    </location>
</feature>
<name>A0A5E4B3H7_MARMO</name>
<feature type="compositionally biased region" description="Basic and acidic residues" evidence="2">
    <location>
        <begin position="241"/>
        <end position="257"/>
    </location>
</feature>
<reference evidence="4" key="1">
    <citation type="submission" date="2019-04" db="EMBL/GenBank/DDBJ databases">
        <authorList>
            <person name="Alioto T."/>
            <person name="Alioto T."/>
        </authorList>
    </citation>
    <scope>NUCLEOTIDE SEQUENCE [LARGE SCALE GENOMIC DNA]</scope>
</reference>
<feature type="compositionally biased region" description="Polar residues" evidence="2">
    <location>
        <begin position="1830"/>
        <end position="1853"/>
    </location>
</feature>
<feature type="coiled-coil region" evidence="1">
    <location>
        <begin position="80"/>
        <end position="204"/>
    </location>
</feature>
<evidence type="ECO:0000259" key="3">
    <source>
        <dbReference type="Pfam" id="PF25817"/>
    </source>
</evidence>
<feature type="compositionally biased region" description="Polar residues" evidence="2">
    <location>
        <begin position="1145"/>
        <end position="1156"/>
    </location>
</feature>
<protein>
    <recommendedName>
        <fullName evidence="3">Little elongation complex subunit 1 C-terminal domain-containing protein</fullName>
    </recommendedName>
</protein>
<feature type="compositionally biased region" description="Polar residues" evidence="2">
    <location>
        <begin position="835"/>
        <end position="851"/>
    </location>
</feature>
<proteinExistence type="predicted"/>
<feature type="domain" description="Little elongation complex subunit 1 C-terminal" evidence="3">
    <location>
        <begin position="2085"/>
        <end position="2277"/>
    </location>
</feature>
<dbReference type="PANTHER" id="PTHR11852">
    <property type="entry name" value="PLATELET-ACTIVATING FACTOR ACETYLHYDROLASE"/>
    <property type="match status" value="1"/>
</dbReference>